<name>A0ACB6SHU1_9PLEO</name>
<dbReference type="EMBL" id="MU006701">
    <property type="protein sequence ID" value="KAF2633527.1"/>
    <property type="molecule type" value="Genomic_DNA"/>
</dbReference>
<evidence type="ECO:0000313" key="1">
    <source>
        <dbReference type="EMBL" id="KAF2633527.1"/>
    </source>
</evidence>
<protein>
    <submittedName>
        <fullName evidence="1">Uncharacterized protein</fullName>
    </submittedName>
</protein>
<organism evidence="1 2">
    <name type="scientific">Macroventuria anomochaeta</name>
    <dbReference type="NCBI Taxonomy" id="301207"/>
    <lineage>
        <taxon>Eukaryota</taxon>
        <taxon>Fungi</taxon>
        <taxon>Dikarya</taxon>
        <taxon>Ascomycota</taxon>
        <taxon>Pezizomycotina</taxon>
        <taxon>Dothideomycetes</taxon>
        <taxon>Pleosporomycetidae</taxon>
        <taxon>Pleosporales</taxon>
        <taxon>Pleosporineae</taxon>
        <taxon>Didymellaceae</taxon>
        <taxon>Macroventuria</taxon>
    </lineage>
</organism>
<accession>A0ACB6SHU1</accession>
<reference evidence="1" key="1">
    <citation type="journal article" date="2020" name="Stud. Mycol.">
        <title>101 Dothideomycetes genomes: a test case for predicting lifestyles and emergence of pathogens.</title>
        <authorList>
            <person name="Haridas S."/>
            <person name="Albert R."/>
            <person name="Binder M."/>
            <person name="Bloem J."/>
            <person name="Labutti K."/>
            <person name="Salamov A."/>
            <person name="Andreopoulos B."/>
            <person name="Baker S."/>
            <person name="Barry K."/>
            <person name="Bills G."/>
            <person name="Bluhm B."/>
            <person name="Cannon C."/>
            <person name="Castanera R."/>
            <person name="Culley D."/>
            <person name="Daum C."/>
            <person name="Ezra D."/>
            <person name="Gonzalez J."/>
            <person name="Henrissat B."/>
            <person name="Kuo A."/>
            <person name="Liang C."/>
            <person name="Lipzen A."/>
            <person name="Lutzoni F."/>
            <person name="Magnuson J."/>
            <person name="Mondo S."/>
            <person name="Nolan M."/>
            <person name="Ohm R."/>
            <person name="Pangilinan J."/>
            <person name="Park H.-J."/>
            <person name="Ramirez L."/>
            <person name="Alfaro M."/>
            <person name="Sun H."/>
            <person name="Tritt A."/>
            <person name="Yoshinaga Y."/>
            <person name="Zwiers L.-H."/>
            <person name="Turgeon B."/>
            <person name="Goodwin S."/>
            <person name="Spatafora J."/>
            <person name="Crous P."/>
            <person name="Grigoriev I."/>
        </authorList>
    </citation>
    <scope>NUCLEOTIDE SEQUENCE</scope>
    <source>
        <strain evidence="1">CBS 525.71</strain>
    </source>
</reference>
<keyword evidence="2" id="KW-1185">Reference proteome</keyword>
<dbReference type="Proteomes" id="UP000799754">
    <property type="component" value="Unassembled WGS sequence"/>
</dbReference>
<sequence>MMVACDTHLPHILCSELHHHHRLISVQRDRSVRALGIGLRSFATVEGAIVRLKVGLEVAKSSRGI</sequence>
<comment type="caution">
    <text evidence="1">The sequence shown here is derived from an EMBL/GenBank/DDBJ whole genome shotgun (WGS) entry which is preliminary data.</text>
</comment>
<evidence type="ECO:0000313" key="2">
    <source>
        <dbReference type="Proteomes" id="UP000799754"/>
    </source>
</evidence>
<proteinExistence type="predicted"/>
<gene>
    <name evidence="1" type="ORF">BU25DRAFT_8089</name>
</gene>